<proteinExistence type="predicted"/>
<dbReference type="GO" id="GO:0004048">
    <property type="term" value="F:anthranilate phosphoribosyltransferase activity"/>
    <property type="evidence" value="ECO:0007669"/>
    <property type="project" value="InterPro"/>
</dbReference>
<dbReference type="InterPro" id="IPR036320">
    <property type="entry name" value="Glycosyl_Trfase_fam3_N_dom_sf"/>
</dbReference>
<dbReference type="RefSeq" id="WP_126519544.1">
    <property type="nucleotide sequence ID" value="NZ_RXNU01000003.1"/>
</dbReference>
<evidence type="ECO:0000259" key="3">
    <source>
        <dbReference type="Pfam" id="PF02885"/>
    </source>
</evidence>
<name>A0A431WVR3_9GAMM</name>
<evidence type="ECO:0000313" key="5">
    <source>
        <dbReference type="Proteomes" id="UP000267448"/>
    </source>
</evidence>
<evidence type="ECO:0000313" key="4">
    <source>
        <dbReference type="EMBL" id="RTR39520.1"/>
    </source>
</evidence>
<dbReference type="Pfam" id="PF02885">
    <property type="entry name" value="Glycos_trans_3N"/>
    <property type="match status" value="1"/>
</dbReference>
<dbReference type="SUPFAM" id="SSF52418">
    <property type="entry name" value="Nucleoside phosphorylase/phosphoribosyltransferase catalytic domain"/>
    <property type="match status" value="1"/>
</dbReference>
<dbReference type="PANTHER" id="PTHR43285:SF4">
    <property type="entry name" value="TRANSFERASE"/>
    <property type="match status" value="1"/>
</dbReference>
<dbReference type="Gene3D" id="1.20.970.10">
    <property type="entry name" value="Transferase, Pyrimidine Nucleoside Phosphorylase, Chain C"/>
    <property type="match status" value="1"/>
</dbReference>
<evidence type="ECO:0000256" key="1">
    <source>
        <dbReference type="ARBA" id="ARBA00022676"/>
    </source>
</evidence>
<feature type="domain" description="Glycosyl transferase family 3 N-terminal" evidence="3">
    <location>
        <begin position="7"/>
        <end position="65"/>
    </location>
</feature>
<comment type="caution">
    <text evidence="4">The sequence shown here is derived from an EMBL/GenBank/DDBJ whole genome shotgun (WGS) entry which is preliminary data.</text>
</comment>
<evidence type="ECO:0000256" key="2">
    <source>
        <dbReference type="ARBA" id="ARBA00022679"/>
    </source>
</evidence>
<keyword evidence="2 4" id="KW-0808">Transferase</keyword>
<dbReference type="Gene3D" id="3.40.1030.10">
    <property type="entry name" value="Nucleoside phosphorylase/phosphoribosyltransferase catalytic domain"/>
    <property type="match status" value="1"/>
</dbReference>
<dbReference type="OrthoDB" id="9768896at2"/>
<dbReference type="InterPro" id="IPR005940">
    <property type="entry name" value="Anthranilate_Pribosyl_Tfrase"/>
</dbReference>
<dbReference type="InterPro" id="IPR017459">
    <property type="entry name" value="Glycosyl_Trfase_fam3_N_dom"/>
</dbReference>
<dbReference type="PANTHER" id="PTHR43285">
    <property type="entry name" value="ANTHRANILATE PHOSPHORIBOSYLTRANSFERASE"/>
    <property type="match status" value="1"/>
</dbReference>
<dbReference type="InterPro" id="IPR035902">
    <property type="entry name" value="Nuc_phospho_transferase"/>
</dbReference>
<dbReference type="SUPFAM" id="SSF47648">
    <property type="entry name" value="Nucleoside phosphorylase/phosphoribosyltransferase N-terminal domain"/>
    <property type="match status" value="1"/>
</dbReference>
<dbReference type="GO" id="GO:0000162">
    <property type="term" value="P:L-tryptophan biosynthetic process"/>
    <property type="evidence" value="ECO:0007669"/>
    <property type="project" value="InterPro"/>
</dbReference>
<keyword evidence="5" id="KW-1185">Reference proteome</keyword>
<gene>
    <name evidence="4" type="ORF">EKG38_06845</name>
</gene>
<keyword evidence="1" id="KW-0328">Glycosyltransferase</keyword>
<accession>A0A431WVR3</accession>
<dbReference type="Proteomes" id="UP000267448">
    <property type="component" value="Unassembled WGS sequence"/>
</dbReference>
<dbReference type="AlphaFoldDB" id="A0A431WVR3"/>
<dbReference type="EMBL" id="RXNU01000003">
    <property type="protein sequence ID" value="RTR39520.1"/>
    <property type="molecule type" value="Genomic_DNA"/>
</dbReference>
<sequence length="379" mass="41103">MKQAYQALIKALGRGAKGARALTLKESTFLISGFHEGIGSQVQLAAALMLMRVRGESAAEIAGVAIGIKSTINEQWREVKPTIDWPCYAGKRELLPWLLLAAKVLATQGERILLHGDPKSLSHRKHIAAFVSALDIPSVSTPDDAKSALDHGGICYVDADNISPLVAKFRHRHQELGLRSLFQTAIRCINPGNAPVSVRSYFHPGMDELHAEIAEMMAGYSANQDSDDGLSPLYESTTQERVGIFKGVQGESEVNPRIATELTIVSKEGREKCSIPTLLEGVVGLNTLTSHIQLEAEQAPALLGNVWLSNPGSDEVCLFGFQQQESAEKLMKIANASVIGTLAMVYLLKGRCEHFSDAEELARTSWSSRHGVLTKPALT</sequence>
<reference evidence="4 5" key="1">
    <citation type="submission" date="2018-12" db="EMBL/GenBank/DDBJ databases">
        <authorList>
            <person name="Yu L."/>
        </authorList>
    </citation>
    <scope>NUCLEOTIDE SEQUENCE [LARGE SCALE GENOMIC DNA]</scope>
    <source>
        <strain evidence="4 5">HAW-EB2</strain>
    </source>
</reference>
<protein>
    <submittedName>
        <fullName evidence="4">Glycosyl transferase</fullName>
    </submittedName>
</protein>
<organism evidence="4 5">
    <name type="scientific">Shewanella canadensis</name>
    <dbReference type="NCBI Taxonomy" id="271096"/>
    <lineage>
        <taxon>Bacteria</taxon>
        <taxon>Pseudomonadati</taxon>
        <taxon>Pseudomonadota</taxon>
        <taxon>Gammaproteobacteria</taxon>
        <taxon>Alteromonadales</taxon>
        <taxon>Shewanellaceae</taxon>
        <taxon>Shewanella</taxon>
    </lineage>
</organism>
<dbReference type="GO" id="GO:0005829">
    <property type="term" value="C:cytosol"/>
    <property type="evidence" value="ECO:0007669"/>
    <property type="project" value="TreeGrafter"/>
</dbReference>